<evidence type="ECO:0000313" key="1">
    <source>
        <dbReference type="EMBL" id="KKN39408.1"/>
    </source>
</evidence>
<dbReference type="AlphaFoldDB" id="A0A0F9TD26"/>
<sequence length="112" mass="12657">MTTALSGNAASFKLHVQEEITTAIHWVDSGSVRDDSSFKDGNGHLPFQGCVERLTERTKEMALFGERWEQDRLAYWCKNEADAWFEGFPDDTIAFRMDFTASLFSLAKTVIG</sequence>
<dbReference type="EMBL" id="LAZR01001766">
    <property type="protein sequence ID" value="KKN39408.1"/>
    <property type="molecule type" value="Genomic_DNA"/>
</dbReference>
<protein>
    <submittedName>
        <fullName evidence="1">Uncharacterized protein</fullName>
    </submittedName>
</protein>
<accession>A0A0F9TD26</accession>
<proteinExistence type="predicted"/>
<reference evidence="1" key="1">
    <citation type="journal article" date="2015" name="Nature">
        <title>Complex archaea that bridge the gap between prokaryotes and eukaryotes.</title>
        <authorList>
            <person name="Spang A."/>
            <person name="Saw J.H."/>
            <person name="Jorgensen S.L."/>
            <person name="Zaremba-Niedzwiedzka K."/>
            <person name="Martijn J."/>
            <person name="Lind A.E."/>
            <person name="van Eijk R."/>
            <person name="Schleper C."/>
            <person name="Guy L."/>
            <person name="Ettema T.J."/>
        </authorList>
    </citation>
    <scope>NUCLEOTIDE SEQUENCE</scope>
</reference>
<organism evidence="1">
    <name type="scientific">marine sediment metagenome</name>
    <dbReference type="NCBI Taxonomy" id="412755"/>
    <lineage>
        <taxon>unclassified sequences</taxon>
        <taxon>metagenomes</taxon>
        <taxon>ecological metagenomes</taxon>
    </lineage>
</organism>
<gene>
    <name evidence="1" type="ORF">LCGC14_0743620</name>
</gene>
<name>A0A0F9TD26_9ZZZZ</name>
<comment type="caution">
    <text evidence="1">The sequence shown here is derived from an EMBL/GenBank/DDBJ whole genome shotgun (WGS) entry which is preliminary data.</text>
</comment>